<dbReference type="RefSeq" id="WP_010379046.1">
    <property type="nucleotide sequence ID" value="NZ_CP011924.1"/>
</dbReference>
<keyword evidence="1" id="KW-0175">Coiled coil</keyword>
<reference evidence="2 3" key="1">
    <citation type="submission" date="2015-06" db="EMBL/GenBank/DDBJ databases">
        <authorList>
            <person name="Xie B.-B."/>
            <person name="Rong J.-C."/>
            <person name="Qin Q.-L."/>
            <person name="Zhang Y.-Z."/>
        </authorList>
    </citation>
    <scope>NUCLEOTIDE SEQUENCE [LARGE SCALE GENOMIC DNA]</scope>
    <source>
        <strain evidence="2 3">JCM 20779</strain>
    </source>
</reference>
<gene>
    <name evidence="2" type="ORF">PPIS_a4506</name>
</gene>
<organism evidence="2 3">
    <name type="scientific">Pseudoalteromonas piscicida</name>
    <dbReference type="NCBI Taxonomy" id="43662"/>
    <lineage>
        <taxon>Bacteria</taxon>
        <taxon>Pseudomonadati</taxon>
        <taxon>Pseudomonadota</taxon>
        <taxon>Gammaproteobacteria</taxon>
        <taxon>Alteromonadales</taxon>
        <taxon>Pseudoalteromonadaceae</taxon>
        <taxon>Pseudoalteromonas</taxon>
    </lineage>
</organism>
<evidence type="ECO:0000313" key="2">
    <source>
        <dbReference type="EMBL" id="ATD09126.1"/>
    </source>
</evidence>
<sequence length="281" mass="31823">MFNSLISFFTGITLASAYFIFSTNQPQVAESINDTHLQTINTLQTELAQIESKNSELHKRLVESQTKRDSNFTNLDNTDELQSTFSQLPKPELSAPRAVSLDNLKVVNVMPTVSHLSAEMELDDVEKVELQEALMAKANQDYEIWEHYQATASLDPTNVPQIRADFEYKLQNNAKSFATTVSSLLSADQIKQYQAFELREQKLLASQKLAMLQNELNKIELSEYQKQEVSRLSQSVFSTPSDITLGTAGSPYAKQQVSTDFEKLAEIKSLFNEQQLLQFTY</sequence>
<proteinExistence type="predicted"/>
<dbReference type="Proteomes" id="UP000016521">
    <property type="component" value="Chromosome I"/>
</dbReference>
<keyword evidence="3" id="KW-1185">Reference proteome</keyword>
<accession>A0ABM6NJG2</accession>
<evidence type="ECO:0000313" key="3">
    <source>
        <dbReference type="Proteomes" id="UP000016521"/>
    </source>
</evidence>
<feature type="coiled-coil region" evidence="1">
    <location>
        <begin position="33"/>
        <end position="67"/>
    </location>
</feature>
<name>A0ABM6NJG2_PSEO7</name>
<evidence type="ECO:0000256" key="1">
    <source>
        <dbReference type="SAM" id="Coils"/>
    </source>
</evidence>
<protein>
    <submittedName>
        <fullName evidence="2">Uncharacterized protein</fullName>
    </submittedName>
</protein>
<dbReference type="EMBL" id="CP011924">
    <property type="protein sequence ID" value="ATD09126.1"/>
    <property type="molecule type" value="Genomic_DNA"/>
</dbReference>